<feature type="site" description="Transition state stabilizer" evidence="8">
    <location>
        <position position="151"/>
    </location>
</feature>
<gene>
    <name evidence="10" type="ORF">CDEE_0531</name>
</gene>
<dbReference type="GO" id="GO:0008311">
    <property type="term" value="F:double-stranded DNA 3'-5' DNA exonuclease activity"/>
    <property type="evidence" value="ECO:0007669"/>
    <property type="project" value="UniProtKB-EC"/>
</dbReference>
<dbReference type="eggNOG" id="COG0708">
    <property type="taxonomic scope" value="Bacteria"/>
</dbReference>
<evidence type="ECO:0000256" key="2">
    <source>
        <dbReference type="ARBA" id="ARBA00007092"/>
    </source>
</evidence>
<feature type="binding site" evidence="7">
    <location>
        <position position="34"/>
    </location>
    <ligand>
        <name>Mg(2+)</name>
        <dbReference type="ChEBI" id="CHEBI:18420"/>
        <label>1</label>
    </ligand>
</feature>
<keyword evidence="5 7" id="KW-0460">Magnesium</keyword>
<name>M1LTY3_9PROT</name>
<dbReference type="KEGG" id="kct:CDEE_0531"/>
<dbReference type="SUPFAM" id="SSF56219">
    <property type="entry name" value="DNase I-like"/>
    <property type="match status" value="1"/>
</dbReference>
<proteinExistence type="inferred from homology"/>
<dbReference type="GO" id="GO:0046872">
    <property type="term" value="F:metal ion binding"/>
    <property type="evidence" value="ECO:0007669"/>
    <property type="project" value="UniProtKB-KW"/>
</dbReference>
<protein>
    <submittedName>
        <fullName evidence="10">Exodeoxyribonuclease III</fullName>
        <ecNumber evidence="10">3.1.11.2</ecNumber>
    </submittedName>
</protein>
<dbReference type="CDD" id="cd09086">
    <property type="entry name" value="ExoIII-like_AP-endo"/>
    <property type="match status" value="1"/>
</dbReference>
<dbReference type="InterPro" id="IPR004808">
    <property type="entry name" value="AP_endonuc_1"/>
</dbReference>
<keyword evidence="7" id="KW-0464">Manganese</keyword>
<evidence type="ECO:0000259" key="9">
    <source>
        <dbReference type="Pfam" id="PF03372"/>
    </source>
</evidence>
<evidence type="ECO:0000256" key="1">
    <source>
        <dbReference type="ARBA" id="ARBA00001936"/>
    </source>
</evidence>
<feature type="domain" description="Endonuclease/exonuclease/phosphatase" evidence="9">
    <location>
        <begin position="4"/>
        <end position="250"/>
    </location>
</feature>
<feature type="binding site" evidence="7">
    <location>
        <position position="151"/>
    </location>
    <ligand>
        <name>Mg(2+)</name>
        <dbReference type="ChEBI" id="CHEBI:18420"/>
        <label>1</label>
    </ligand>
</feature>
<keyword evidence="3 7" id="KW-0479">Metal-binding</keyword>
<dbReference type="NCBIfam" id="TIGR00633">
    <property type="entry name" value="xth"/>
    <property type="match status" value="1"/>
</dbReference>
<dbReference type="HOGENOM" id="CLU_027539_0_1_4"/>
<dbReference type="Gene3D" id="3.60.10.10">
    <property type="entry name" value="Endonuclease/exonuclease/phosphatase"/>
    <property type="match status" value="1"/>
</dbReference>
<evidence type="ECO:0000256" key="6">
    <source>
        <dbReference type="PIRSR" id="PIRSR604808-1"/>
    </source>
</evidence>
<dbReference type="InterPro" id="IPR036691">
    <property type="entry name" value="Endo/exonu/phosph_ase_sf"/>
</dbReference>
<sequence length="260" mass="30723">MNIATWNVNSLKIRFNQVLDFLVKNNIDILCLQETKLIDDNFPHEEFNRLGYQSYCYGQKTYNGVAIISKYKAIEVSYGIKNYIDEQKRVISITVNVNNFDLRIICIYCPNGQSLESDKFRYKMEWFYHLNTFIYNELENHKNLILLGDYNIAPSDDDVYDTNIWQNTILVSKDERTAFTNLINLGLNDLFNKFDQPKKSFTWWDYRNYSFLKNNGLRIDHILASNSVQSVCESFNIDIEMRKKERPSDHAPVSIRIKTI</sequence>
<reference evidence="10 11" key="1">
    <citation type="journal article" date="2013" name="Genome Biol. Evol.">
        <title>Genome evolution and phylogenomic analysis of candidatus kinetoplastibacterium, the betaproteobacterial endosymbionts of strigomonas and angomonas.</title>
        <authorList>
            <person name="Alves J.M."/>
            <person name="Serrano M.G."/>
            <person name="Maia da Silva F."/>
            <person name="Voegtly L.J."/>
            <person name="Matveyev A.V."/>
            <person name="Teixeira M.M."/>
            <person name="Camargo E.P."/>
            <person name="Buck G.A."/>
        </authorList>
    </citation>
    <scope>NUCLEOTIDE SEQUENCE [LARGE SCALE GENOMIC DNA]</scope>
    <source>
        <strain evidence="10 11">TCC036E</strain>
    </source>
</reference>
<feature type="active site" description="Proton donor/acceptor" evidence="6">
    <location>
        <position position="149"/>
    </location>
</feature>
<dbReference type="RefSeq" id="WP_015238596.1">
    <property type="nucleotide sequence ID" value="NC_020283.1"/>
</dbReference>
<dbReference type="Pfam" id="PF03372">
    <property type="entry name" value="Exo_endo_phos"/>
    <property type="match status" value="1"/>
</dbReference>
<keyword evidence="11" id="KW-1185">Reference proteome</keyword>
<dbReference type="STRING" id="1208918.CDEE_0531"/>
<evidence type="ECO:0000313" key="10">
    <source>
        <dbReference type="EMBL" id="AGF47571.1"/>
    </source>
</evidence>
<evidence type="ECO:0000256" key="8">
    <source>
        <dbReference type="PIRSR" id="PIRSR604808-3"/>
    </source>
</evidence>
<evidence type="ECO:0000313" key="11">
    <source>
        <dbReference type="Proteomes" id="UP000011686"/>
    </source>
</evidence>
<accession>M1LTY3</accession>
<dbReference type="PANTHER" id="PTHR43250:SF2">
    <property type="entry name" value="EXODEOXYRIBONUCLEASE III"/>
    <property type="match status" value="1"/>
</dbReference>
<comment type="cofactor">
    <cofactor evidence="7">
        <name>Mg(2+)</name>
        <dbReference type="ChEBI" id="CHEBI:18420"/>
    </cofactor>
    <cofactor evidence="7">
        <name>Mn(2+)</name>
        <dbReference type="ChEBI" id="CHEBI:29035"/>
    </cofactor>
    <text evidence="7">Probably binds two magnesium or manganese ions per subunit.</text>
</comment>
<dbReference type="EMBL" id="CP003804">
    <property type="protein sequence ID" value="AGF47571.1"/>
    <property type="molecule type" value="Genomic_DNA"/>
</dbReference>
<dbReference type="PROSITE" id="PS51435">
    <property type="entry name" value="AP_NUCLEASE_F1_4"/>
    <property type="match status" value="1"/>
</dbReference>
<dbReference type="GO" id="GO:0006281">
    <property type="term" value="P:DNA repair"/>
    <property type="evidence" value="ECO:0007669"/>
    <property type="project" value="InterPro"/>
</dbReference>
<dbReference type="Proteomes" id="UP000011686">
    <property type="component" value="Chromosome"/>
</dbReference>
<dbReference type="InterPro" id="IPR005135">
    <property type="entry name" value="Endo/exonuclease/phosphatase"/>
</dbReference>
<dbReference type="PATRIC" id="fig|1208918.3.peg.269"/>
<comment type="cofactor">
    <cofactor evidence="1">
        <name>Mn(2+)</name>
        <dbReference type="ChEBI" id="CHEBI:29035"/>
    </cofactor>
</comment>
<evidence type="ECO:0000256" key="4">
    <source>
        <dbReference type="ARBA" id="ARBA00022801"/>
    </source>
</evidence>
<dbReference type="EC" id="3.1.11.2" evidence="10"/>
<dbReference type="InterPro" id="IPR020848">
    <property type="entry name" value="AP_endonuclease_F1_CS"/>
</dbReference>
<dbReference type="GO" id="GO:0003677">
    <property type="term" value="F:DNA binding"/>
    <property type="evidence" value="ECO:0007669"/>
    <property type="project" value="InterPro"/>
</dbReference>
<feature type="active site" description="Proton acceptor" evidence="6">
    <location>
        <position position="250"/>
    </location>
</feature>
<keyword evidence="4 10" id="KW-0378">Hydrolase</keyword>
<dbReference type="InterPro" id="IPR037493">
    <property type="entry name" value="ExoIII-like"/>
</dbReference>
<feature type="binding site" evidence="7">
    <location>
        <position position="250"/>
    </location>
    <ligand>
        <name>Mg(2+)</name>
        <dbReference type="ChEBI" id="CHEBI:18420"/>
        <label>1</label>
    </ligand>
</feature>
<feature type="site" description="Important for catalytic activity" evidence="8">
    <location>
        <position position="220"/>
    </location>
</feature>
<dbReference type="AlphaFoldDB" id="M1LTY3"/>
<feature type="binding site" evidence="7">
    <location>
        <position position="149"/>
    </location>
    <ligand>
        <name>Mg(2+)</name>
        <dbReference type="ChEBI" id="CHEBI:18420"/>
        <label>1</label>
    </ligand>
</feature>
<evidence type="ECO:0000256" key="7">
    <source>
        <dbReference type="PIRSR" id="PIRSR604808-2"/>
    </source>
</evidence>
<organism evidence="10 11">
    <name type="scientific">Candidatus Kinetoplastidibacterium crithidiae TCC036E</name>
    <dbReference type="NCBI Taxonomy" id="1208918"/>
    <lineage>
        <taxon>Bacteria</taxon>
        <taxon>Pseudomonadati</taxon>
        <taxon>Pseudomonadota</taxon>
        <taxon>Betaproteobacteria</taxon>
        <taxon>Candidatus Kinetoplastidibacterium</taxon>
    </lineage>
</organism>
<feature type="active site" evidence="6">
    <location>
        <position position="108"/>
    </location>
</feature>
<feature type="binding site" evidence="7">
    <location>
        <position position="7"/>
    </location>
    <ligand>
        <name>Mg(2+)</name>
        <dbReference type="ChEBI" id="CHEBI:18420"/>
        <label>1</label>
    </ligand>
</feature>
<evidence type="ECO:0000256" key="5">
    <source>
        <dbReference type="ARBA" id="ARBA00022842"/>
    </source>
</evidence>
<dbReference type="PANTHER" id="PTHR43250">
    <property type="entry name" value="EXODEOXYRIBONUCLEASE III"/>
    <property type="match status" value="1"/>
</dbReference>
<evidence type="ECO:0000256" key="3">
    <source>
        <dbReference type="ARBA" id="ARBA00022723"/>
    </source>
</evidence>
<comment type="similarity">
    <text evidence="2">Belongs to the DNA repair enzymes AP/ExoA family.</text>
</comment>
<dbReference type="NCBIfam" id="TIGR00195">
    <property type="entry name" value="exoDNase_III"/>
    <property type="match status" value="1"/>
</dbReference>
<dbReference type="PROSITE" id="PS00728">
    <property type="entry name" value="AP_NUCLEASE_F1_3"/>
    <property type="match status" value="1"/>
</dbReference>
<dbReference type="GO" id="GO:0004519">
    <property type="term" value="F:endonuclease activity"/>
    <property type="evidence" value="ECO:0007669"/>
    <property type="project" value="InterPro"/>
</dbReference>
<feature type="binding site" evidence="7">
    <location>
        <position position="249"/>
    </location>
    <ligand>
        <name>Mg(2+)</name>
        <dbReference type="ChEBI" id="CHEBI:18420"/>
        <label>1</label>
    </ligand>
</feature>
<feature type="site" description="Interaction with DNA substrate" evidence="8">
    <location>
        <position position="250"/>
    </location>
</feature>